<organism evidence="16 17">
    <name type="scientific">Bacillus salipaludis</name>
    <dbReference type="NCBI Taxonomy" id="2547811"/>
    <lineage>
        <taxon>Bacteria</taxon>
        <taxon>Bacillati</taxon>
        <taxon>Bacillota</taxon>
        <taxon>Bacilli</taxon>
        <taxon>Bacillales</taxon>
        <taxon>Bacillaceae</taxon>
        <taxon>Bacillus</taxon>
    </lineage>
</organism>
<keyword evidence="17" id="KW-1185">Reference proteome</keyword>
<dbReference type="CDD" id="cd02064">
    <property type="entry name" value="FAD_synthetase_N"/>
    <property type="match status" value="1"/>
</dbReference>
<feature type="domain" description="Riboflavin kinase" evidence="15">
    <location>
        <begin position="185"/>
        <end position="311"/>
    </location>
</feature>
<keyword evidence="11" id="KW-0511">Multifunctional enzyme</keyword>
<dbReference type="SMART" id="SM00904">
    <property type="entry name" value="Flavokinase"/>
    <property type="match status" value="1"/>
</dbReference>
<dbReference type="SUPFAM" id="SSF82114">
    <property type="entry name" value="Riboflavin kinase-like"/>
    <property type="match status" value="1"/>
</dbReference>
<keyword evidence="8 14" id="KW-0418">Kinase</keyword>
<dbReference type="InterPro" id="IPR015864">
    <property type="entry name" value="FAD_synthase"/>
</dbReference>
<dbReference type="InterPro" id="IPR004821">
    <property type="entry name" value="Cyt_trans-like"/>
</dbReference>
<name>A0ABW8RIK7_9BACI</name>
<evidence type="ECO:0000259" key="15">
    <source>
        <dbReference type="SMART" id="SM00904"/>
    </source>
</evidence>
<accession>A0ABW8RIK7</accession>
<evidence type="ECO:0000256" key="9">
    <source>
        <dbReference type="ARBA" id="ARBA00022827"/>
    </source>
</evidence>
<keyword evidence="9 14" id="KW-0274">FAD</keyword>
<dbReference type="InterPro" id="IPR002606">
    <property type="entry name" value="Riboflavin_kinase_bac"/>
</dbReference>
<comment type="pathway">
    <text evidence="1 14">Cofactor biosynthesis; FAD biosynthesis; FAD from FMN: step 1/1.</text>
</comment>
<keyword evidence="6 14" id="KW-0548">Nucleotidyltransferase</keyword>
<sequence>MEIIKLSFPNKVVYNEFPPLAIALGYFDGVHRGHQQVILEAKKQAEAKGLSSAVMTFDPHPSVVLGKNEKHVQYITPFEEKVKIIEELNIDYLFIVQFTTNFANLLPQEFIDQYVIGLNVQHVVAGFDFTYGRMGKGTMETLPFHSRDQFSYSVVPKFVQENEKVSSTRIRNLLREGKTNELPTLLGRFYTTTGEVIHGDKRGRTIGFPTANIDLKGDYIIPPVGVYAVRLKVHSAWHNGVCNVGFKPTFNKESLKLSVEVHLFDFNQEIYGEEVEIEWHLYLRKEQKFSGIEQLVTQIEKDKKQTIEYFKENRHTS</sequence>
<evidence type="ECO:0000256" key="6">
    <source>
        <dbReference type="ARBA" id="ARBA00022695"/>
    </source>
</evidence>
<dbReference type="EC" id="2.7.1.26" evidence="14"/>
<dbReference type="EMBL" id="JBJHQH010000008">
    <property type="protein sequence ID" value="MFK9092442.1"/>
    <property type="molecule type" value="Genomic_DNA"/>
</dbReference>
<evidence type="ECO:0000256" key="8">
    <source>
        <dbReference type="ARBA" id="ARBA00022777"/>
    </source>
</evidence>
<dbReference type="NCBIfam" id="TIGR00125">
    <property type="entry name" value="cyt_tran_rel"/>
    <property type="match status" value="1"/>
</dbReference>
<dbReference type="SUPFAM" id="SSF52374">
    <property type="entry name" value="Nucleotidylyl transferase"/>
    <property type="match status" value="1"/>
</dbReference>
<dbReference type="InterPro" id="IPR015865">
    <property type="entry name" value="Riboflavin_kinase_bac/euk"/>
</dbReference>
<protein>
    <recommendedName>
        <fullName evidence="14">Riboflavin biosynthesis protein</fullName>
    </recommendedName>
    <domain>
        <recommendedName>
            <fullName evidence="14">Riboflavin kinase</fullName>
            <ecNumber evidence="14">2.7.1.26</ecNumber>
        </recommendedName>
        <alternativeName>
            <fullName evidence="14">Flavokinase</fullName>
        </alternativeName>
    </domain>
    <domain>
        <recommendedName>
            <fullName evidence="14">FMN adenylyltransferase</fullName>
            <ecNumber evidence="14">2.7.7.2</ecNumber>
        </recommendedName>
        <alternativeName>
            <fullName evidence="14">FAD pyrophosphorylase</fullName>
        </alternativeName>
        <alternativeName>
            <fullName evidence="14">FAD synthase</fullName>
        </alternativeName>
    </domain>
</protein>
<dbReference type="NCBIfam" id="TIGR00083">
    <property type="entry name" value="ribF"/>
    <property type="match status" value="1"/>
</dbReference>
<evidence type="ECO:0000256" key="7">
    <source>
        <dbReference type="ARBA" id="ARBA00022741"/>
    </source>
</evidence>
<comment type="caution">
    <text evidence="16">The sequence shown here is derived from an EMBL/GenBank/DDBJ whole genome shotgun (WGS) entry which is preliminary data.</text>
</comment>
<evidence type="ECO:0000256" key="13">
    <source>
        <dbReference type="ARBA" id="ARBA00049494"/>
    </source>
</evidence>
<dbReference type="GO" id="GO:0003919">
    <property type="term" value="F:FMN adenylyltransferase activity"/>
    <property type="evidence" value="ECO:0007669"/>
    <property type="project" value="UniProtKB-EC"/>
</dbReference>
<keyword evidence="4 14" id="KW-0288">FMN</keyword>
<evidence type="ECO:0000256" key="2">
    <source>
        <dbReference type="ARBA" id="ARBA00005201"/>
    </source>
</evidence>
<dbReference type="Pfam" id="PF06574">
    <property type="entry name" value="FAD_syn"/>
    <property type="match status" value="1"/>
</dbReference>
<evidence type="ECO:0000256" key="12">
    <source>
        <dbReference type="ARBA" id="ARBA00047880"/>
    </source>
</evidence>
<keyword evidence="7 14" id="KW-0547">Nucleotide-binding</keyword>
<dbReference type="GO" id="GO:0008531">
    <property type="term" value="F:riboflavin kinase activity"/>
    <property type="evidence" value="ECO:0007669"/>
    <property type="project" value="UniProtKB-EC"/>
</dbReference>
<evidence type="ECO:0000256" key="4">
    <source>
        <dbReference type="ARBA" id="ARBA00022643"/>
    </source>
</evidence>
<keyword evidence="3 14" id="KW-0285">Flavoprotein</keyword>
<evidence type="ECO:0000313" key="16">
    <source>
        <dbReference type="EMBL" id="MFK9092442.1"/>
    </source>
</evidence>
<dbReference type="Gene3D" id="2.40.30.30">
    <property type="entry name" value="Riboflavin kinase-like"/>
    <property type="match status" value="1"/>
</dbReference>
<evidence type="ECO:0000256" key="5">
    <source>
        <dbReference type="ARBA" id="ARBA00022679"/>
    </source>
</evidence>
<dbReference type="Pfam" id="PF01687">
    <property type="entry name" value="Flavokinase"/>
    <property type="match status" value="1"/>
</dbReference>
<keyword evidence="5 14" id="KW-0808">Transferase</keyword>
<evidence type="ECO:0000313" key="17">
    <source>
        <dbReference type="Proteomes" id="UP001623041"/>
    </source>
</evidence>
<reference evidence="16 17" key="1">
    <citation type="submission" date="2024-11" db="EMBL/GenBank/DDBJ databases">
        <authorList>
            <person name="Lucas J.A."/>
        </authorList>
    </citation>
    <scope>NUCLEOTIDE SEQUENCE [LARGE SCALE GENOMIC DNA]</scope>
    <source>
        <strain evidence="16 17">Z 5.4</strain>
    </source>
</reference>
<proteinExistence type="inferred from homology"/>
<keyword evidence="10 14" id="KW-0067">ATP-binding</keyword>
<dbReference type="NCBIfam" id="NF004160">
    <property type="entry name" value="PRK05627.1-3"/>
    <property type="match status" value="1"/>
</dbReference>
<dbReference type="InterPro" id="IPR023465">
    <property type="entry name" value="Riboflavin_kinase_dom_sf"/>
</dbReference>
<dbReference type="InterPro" id="IPR014729">
    <property type="entry name" value="Rossmann-like_a/b/a_fold"/>
</dbReference>
<evidence type="ECO:0000256" key="10">
    <source>
        <dbReference type="ARBA" id="ARBA00022840"/>
    </source>
</evidence>
<comment type="catalytic activity">
    <reaction evidence="12 14">
        <text>riboflavin + ATP = FMN + ADP + H(+)</text>
        <dbReference type="Rhea" id="RHEA:14357"/>
        <dbReference type="ChEBI" id="CHEBI:15378"/>
        <dbReference type="ChEBI" id="CHEBI:30616"/>
        <dbReference type="ChEBI" id="CHEBI:57986"/>
        <dbReference type="ChEBI" id="CHEBI:58210"/>
        <dbReference type="ChEBI" id="CHEBI:456216"/>
        <dbReference type="EC" id="2.7.1.26"/>
    </reaction>
</comment>
<dbReference type="PANTHER" id="PTHR22749:SF6">
    <property type="entry name" value="RIBOFLAVIN KINASE"/>
    <property type="match status" value="1"/>
</dbReference>
<gene>
    <name evidence="16" type="primary">ribF</name>
    <name evidence="16" type="ORF">ACJEBI_13205</name>
</gene>
<comment type="pathway">
    <text evidence="2 14">Cofactor biosynthesis; FMN biosynthesis; FMN from riboflavin (ATP route): step 1/1.</text>
</comment>
<evidence type="ECO:0000256" key="11">
    <source>
        <dbReference type="ARBA" id="ARBA00023268"/>
    </source>
</evidence>
<comment type="catalytic activity">
    <reaction evidence="13 14">
        <text>FMN + ATP + H(+) = FAD + diphosphate</text>
        <dbReference type="Rhea" id="RHEA:17237"/>
        <dbReference type="ChEBI" id="CHEBI:15378"/>
        <dbReference type="ChEBI" id="CHEBI:30616"/>
        <dbReference type="ChEBI" id="CHEBI:33019"/>
        <dbReference type="ChEBI" id="CHEBI:57692"/>
        <dbReference type="ChEBI" id="CHEBI:58210"/>
        <dbReference type="EC" id="2.7.7.2"/>
    </reaction>
</comment>
<evidence type="ECO:0000256" key="1">
    <source>
        <dbReference type="ARBA" id="ARBA00004726"/>
    </source>
</evidence>
<evidence type="ECO:0000256" key="3">
    <source>
        <dbReference type="ARBA" id="ARBA00022630"/>
    </source>
</evidence>
<dbReference type="Proteomes" id="UP001623041">
    <property type="component" value="Unassembled WGS sequence"/>
</dbReference>
<comment type="similarity">
    <text evidence="14">Belongs to the ribF family.</text>
</comment>
<evidence type="ECO:0000256" key="14">
    <source>
        <dbReference type="PIRNR" id="PIRNR004491"/>
    </source>
</evidence>
<dbReference type="NCBIfam" id="NF004161">
    <property type="entry name" value="PRK05627.1-4"/>
    <property type="match status" value="1"/>
</dbReference>
<dbReference type="EC" id="2.7.7.2" evidence="14"/>
<dbReference type="InterPro" id="IPR023468">
    <property type="entry name" value="Riboflavin_kinase"/>
</dbReference>
<dbReference type="RefSeq" id="WP_406581020.1">
    <property type="nucleotide sequence ID" value="NZ_JBJHQH010000008.1"/>
</dbReference>
<dbReference type="Gene3D" id="3.40.50.620">
    <property type="entry name" value="HUPs"/>
    <property type="match status" value="1"/>
</dbReference>
<dbReference type="NCBIfam" id="NF004162">
    <property type="entry name" value="PRK05627.1-5"/>
    <property type="match status" value="1"/>
</dbReference>
<dbReference type="PIRSF" id="PIRSF004491">
    <property type="entry name" value="FAD_Synth"/>
    <property type="match status" value="1"/>
</dbReference>
<dbReference type="PANTHER" id="PTHR22749">
    <property type="entry name" value="RIBOFLAVIN KINASE/FMN ADENYLYLTRANSFERASE"/>
    <property type="match status" value="1"/>
</dbReference>